<dbReference type="CDD" id="cd22162">
    <property type="entry name" value="F-box_AtSKIP3-like"/>
    <property type="match status" value="1"/>
</dbReference>
<dbReference type="PANTHER" id="PTHR32278">
    <property type="entry name" value="F-BOX DOMAIN-CONTAINING PROTEIN"/>
    <property type="match status" value="1"/>
</dbReference>
<feature type="domain" description="F-box" evidence="1">
    <location>
        <begin position="14"/>
        <end position="54"/>
    </location>
</feature>
<dbReference type="Gene3D" id="1.20.1280.50">
    <property type="match status" value="1"/>
</dbReference>
<dbReference type="InterPro" id="IPR025886">
    <property type="entry name" value="PP2-like"/>
</dbReference>
<organism evidence="2 3">
    <name type="scientific">Citrus x changshan-huyou</name>
    <dbReference type="NCBI Taxonomy" id="2935761"/>
    <lineage>
        <taxon>Eukaryota</taxon>
        <taxon>Viridiplantae</taxon>
        <taxon>Streptophyta</taxon>
        <taxon>Embryophyta</taxon>
        <taxon>Tracheophyta</taxon>
        <taxon>Spermatophyta</taxon>
        <taxon>Magnoliopsida</taxon>
        <taxon>eudicotyledons</taxon>
        <taxon>Gunneridae</taxon>
        <taxon>Pentapetalae</taxon>
        <taxon>rosids</taxon>
        <taxon>malvids</taxon>
        <taxon>Sapindales</taxon>
        <taxon>Rutaceae</taxon>
        <taxon>Aurantioideae</taxon>
        <taxon>Citrus</taxon>
    </lineage>
</organism>
<accession>A0AAP0QV47</accession>
<gene>
    <name evidence="2" type="ORF">WN944_007644</name>
</gene>
<dbReference type="Pfam" id="PF00646">
    <property type="entry name" value="F-box"/>
    <property type="match status" value="1"/>
</dbReference>
<dbReference type="InterPro" id="IPR036047">
    <property type="entry name" value="F-box-like_dom_sf"/>
</dbReference>
<evidence type="ECO:0000259" key="1">
    <source>
        <dbReference type="SMART" id="SM00256"/>
    </source>
</evidence>
<dbReference type="AlphaFoldDB" id="A0AAP0QV47"/>
<reference evidence="2 3" key="1">
    <citation type="submission" date="2024-05" db="EMBL/GenBank/DDBJ databases">
        <title>Haplotype-resolved chromosome-level genome assembly of Huyou (Citrus changshanensis).</title>
        <authorList>
            <person name="Miao C."/>
            <person name="Chen W."/>
            <person name="Wu Y."/>
            <person name="Wang L."/>
            <person name="Zhao S."/>
            <person name="Grierson D."/>
            <person name="Xu C."/>
            <person name="Chen K."/>
        </authorList>
    </citation>
    <scope>NUCLEOTIDE SEQUENCE [LARGE SCALE GENOMIC DNA]</scope>
    <source>
        <strain evidence="2">01-14</strain>
        <tissue evidence="2">Leaf</tissue>
    </source>
</reference>
<dbReference type="PANTHER" id="PTHR32278:SF15">
    <property type="entry name" value="F-BOX PROTEIN PP2-B13-RELATED"/>
    <property type="match status" value="1"/>
</dbReference>
<dbReference type="SMART" id="SM00256">
    <property type="entry name" value="FBOX"/>
    <property type="match status" value="1"/>
</dbReference>
<comment type="caution">
    <text evidence="2">The sequence shown here is derived from an EMBL/GenBank/DDBJ whole genome shotgun (WGS) entry which is preliminary data.</text>
</comment>
<dbReference type="EMBL" id="JBCGBO010000003">
    <property type="protein sequence ID" value="KAK9215639.1"/>
    <property type="molecule type" value="Genomic_DNA"/>
</dbReference>
<dbReference type="Pfam" id="PF14299">
    <property type="entry name" value="PP2"/>
    <property type="match status" value="1"/>
</dbReference>
<proteinExistence type="predicted"/>
<protein>
    <recommendedName>
        <fullName evidence="1">F-box domain-containing protein</fullName>
    </recommendedName>
</protein>
<name>A0AAP0QV47_9ROSI</name>
<evidence type="ECO:0000313" key="3">
    <source>
        <dbReference type="Proteomes" id="UP001428341"/>
    </source>
</evidence>
<dbReference type="SUPFAM" id="SSF81383">
    <property type="entry name" value="F-box domain"/>
    <property type="match status" value="1"/>
</dbReference>
<dbReference type="InterPro" id="IPR001810">
    <property type="entry name" value="F-box_dom"/>
</dbReference>
<dbReference type="Proteomes" id="UP001428341">
    <property type="component" value="Unassembled WGS sequence"/>
</dbReference>
<sequence length="287" mass="32016">MEANFDTTCYFNVLPEECVATVFSLTCPLDACRSSLVSSSFRSAMDSDIIWDKFLPSDWLEIVSKSVSPLAFSSKKELFALLCHPFLIDAGKISFKLEKSSGKKSYILSARALSITWSSNPIYWSWVSMQESRFSEVAVLRTSNWLEIEGKIKTKMLSQNTMYGAYLIMKISDRAYGLDSEAAEISIEIGGRQASKGKAYLGSKQKSDSSVLVDGMEMMVTSKLIDKGGENEQIPCEKEDGWVEIELGKFFNGVCDDDEVKMSLKEVKGYQLKGGIIVEGMEVRPKH</sequence>
<keyword evidence="3" id="KW-1185">Reference proteome</keyword>
<evidence type="ECO:0000313" key="2">
    <source>
        <dbReference type="EMBL" id="KAK9215639.1"/>
    </source>
</evidence>